<feature type="compositionally biased region" description="Basic and acidic residues" evidence="1">
    <location>
        <begin position="995"/>
        <end position="1008"/>
    </location>
</feature>
<feature type="compositionally biased region" description="Basic and acidic residues" evidence="1">
    <location>
        <begin position="167"/>
        <end position="180"/>
    </location>
</feature>
<feature type="compositionally biased region" description="Low complexity" evidence="1">
    <location>
        <begin position="322"/>
        <end position="336"/>
    </location>
</feature>
<feature type="compositionally biased region" description="Basic and acidic residues" evidence="1">
    <location>
        <begin position="1072"/>
        <end position="1085"/>
    </location>
</feature>
<organism evidence="2 3">
    <name type="scientific">Riccia sorocarpa</name>
    <dbReference type="NCBI Taxonomy" id="122646"/>
    <lineage>
        <taxon>Eukaryota</taxon>
        <taxon>Viridiplantae</taxon>
        <taxon>Streptophyta</taxon>
        <taxon>Embryophyta</taxon>
        <taxon>Marchantiophyta</taxon>
        <taxon>Marchantiopsida</taxon>
        <taxon>Marchantiidae</taxon>
        <taxon>Marchantiales</taxon>
        <taxon>Ricciaceae</taxon>
        <taxon>Riccia</taxon>
    </lineage>
</organism>
<dbReference type="EMBL" id="JBJQOH010000006">
    <property type="protein sequence ID" value="KAL3685966.1"/>
    <property type="molecule type" value="Genomic_DNA"/>
</dbReference>
<comment type="caution">
    <text evidence="2">The sequence shown here is derived from an EMBL/GenBank/DDBJ whole genome shotgun (WGS) entry which is preliminary data.</text>
</comment>
<feature type="compositionally biased region" description="Polar residues" evidence="1">
    <location>
        <begin position="407"/>
        <end position="420"/>
    </location>
</feature>
<evidence type="ECO:0000313" key="3">
    <source>
        <dbReference type="Proteomes" id="UP001633002"/>
    </source>
</evidence>
<dbReference type="PANTHER" id="PTHR34461:SF2">
    <property type="entry name" value="EXPRESSED PROTEIN"/>
    <property type="match status" value="1"/>
</dbReference>
<feature type="compositionally biased region" description="Basic and acidic residues" evidence="1">
    <location>
        <begin position="803"/>
        <end position="814"/>
    </location>
</feature>
<dbReference type="PANTHER" id="PTHR34461">
    <property type="entry name" value="EXPRESSED PROTEIN"/>
    <property type="match status" value="1"/>
</dbReference>
<reference evidence="2 3" key="1">
    <citation type="submission" date="2024-09" db="EMBL/GenBank/DDBJ databases">
        <title>Chromosome-scale assembly of Riccia sorocarpa.</title>
        <authorList>
            <person name="Paukszto L."/>
        </authorList>
    </citation>
    <scope>NUCLEOTIDE SEQUENCE [LARGE SCALE GENOMIC DNA]</scope>
    <source>
        <strain evidence="2">LP-2024</strain>
        <tissue evidence="2">Aerial parts of the thallus</tissue>
    </source>
</reference>
<feature type="compositionally biased region" description="Polar residues" evidence="1">
    <location>
        <begin position="357"/>
        <end position="368"/>
    </location>
</feature>
<feature type="region of interest" description="Disordered" evidence="1">
    <location>
        <begin position="1602"/>
        <end position="1717"/>
    </location>
</feature>
<evidence type="ECO:0000256" key="1">
    <source>
        <dbReference type="SAM" id="MobiDB-lite"/>
    </source>
</evidence>
<evidence type="ECO:0000313" key="2">
    <source>
        <dbReference type="EMBL" id="KAL3685966.1"/>
    </source>
</evidence>
<feature type="region of interest" description="Disordered" evidence="1">
    <location>
        <begin position="216"/>
        <end position="243"/>
    </location>
</feature>
<feature type="region of interest" description="Disordered" evidence="1">
    <location>
        <begin position="128"/>
        <end position="180"/>
    </location>
</feature>
<proteinExistence type="predicted"/>
<name>A0ABD3H5C9_9MARC</name>
<feature type="compositionally biased region" description="Basic and acidic residues" evidence="1">
    <location>
        <begin position="1605"/>
        <end position="1620"/>
    </location>
</feature>
<sequence>MLTPDLHFLRADSEEFVTISACLNISGEKSRSFYTLTAAESVIREEGMTKAYLRGGERRGERKRRMAEEEEDDDHVTLQECLDRQKFSFVRNKRKIFAPNPLHDEENPTRRNVSRKRSKRILELLGVDSPCPQSFPRSKPDKYVSEKGAGAFTEGKKKKRKNRKRSRDGDGFDKRPVHQGEEFLNSFSENAENLTTSESTRKFFIHVAKVELSQGRRLSSGSAADDLEASPRTTSPRGLEYRDESFLPGEGYHTCEDAENCQRTPCLEKVLDHLDRMSEEQLKLWYKAIMGEVFCSRNGEKVRGRLRRMIRCRVKEIMKDQSSGSAVSSPSWRSSSTAELASPSVKSAPTGECFNHSPGSKMSASNAGDGTAEIEGAGTPTSKIASPAIVSSAVEVSRELTFKLPTSRNSCSTETSTISSVDDPEPPLPVVTPRITRSKARDLVKKSSTEELDGTLSVAPAAEETESAGTADFHYLPSPSTKDSGRESVSTEELCKDGMQKAVDESFAADATTHVIPEKIPSSAETAGDPVQYEVACASPVSTRSRKKSCSGEKLRWEPILSANHDAPDARFETAVVETTVPATRSKKKKDVVAADCNVTSQVADDAGAIEITTTTSVRFRRGGNPEKLVTKVALSTDSGENEHQGGGGLVRVPSAAIARSRKRREFLVLEKSVGPSPYDWDEDDALPVERNFALGSCLARSPKKSATQKDGPSADCNLSGPPQCGDSETAAVAIRPRKRRDGTTFERFFSEARSSTGVSLPSLEHAAADSTKPAGNSHKQNFAVEKDPGEVIAPDDCNVSGRMDELETPEKSKTASYSHCDGRSITGEQVPDDDPAPELFVGLIGEPEVAAKKVVTRSGRKSSVLEKGLGDSSTSTISSAVFSDDAGVEGLVTSGDAENIIADSLSETNARESTPVIETLSNVSPDANPSSFPLGKLRVEFSFPAPCIVNGVLVEVGGGTTAVAIRSAEKPADHVSLSASSEVKVSAAENGSLDTRRGDRSPCKKVEVPTSAEVTGEVSTPSHLARLSSPADGSMQNLTESETQDLMEKDVPSLTEVIKRLLSVYPSISSDSKDEDKSLDRQESEEPLIPTNSELSADGEKNFSTVPFAEYPCTTERVIIGCEDVGLAARPKMSLNYHPSPDDNAAECLNDLSPSSAALPLKEEASCGQHSEFSDLRSSESSGVFQSQPHGWGWICKLLGGKPPVCSVSSHSSDPAEASECTFNTQFEETPSENVDMCHLPLQSECSGNPEEAAAVTTDVSPQEGSHNLADSDHESDLSDLDAGDQVLFEQLISEKVSCIWPAREEMEMPPDACSKAAEICRRGSIKWQLGKCISTKAQESVPEPRVWRDAGDFLERLDSLYTMMETEGCFLLSPSRKRKHHETSIADDSFEFPRKMSCSDYGSPPRGYQIDALPTASAAVKVLPVRPGDAWPEEQQDQQLEEVKNGSTATAEFADSQYIEEPLSSQEHQECWDHDRNRKGETTVHDVQSAVENENSSHEICLEDSVAAGEILSPPMVPREEDSYLVDSLPCGSSDGSLEAAARLDACVDLLTCEQLIDGGHAEEFDQMTETLAAPHSLPPIRLKLPSGRSRHIASVVTEAELEPEKPQKARPEWREEVEGLDQEPRGTASVALSPNSSEEEDSADSLSRRDASVSVGVSSDGTPSHKMSLVYSPTSPEPSPKHNSCSNNEHQGRTSSPEIHAPQPAAARGASKGILKSSPKCEECVKLRLQARTASDFVASQMKTFGEVAGRLTREIQELRSIIESQGSFASERSTLDDTMQDTMKAISRSKDTEKSAEKNLGLLLRDCKRFCKLTAKRPQRRIVFADEAGKKLCHVKTFQSSSAPVVARPLWGVL</sequence>
<feature type="compositionally biased region" description="Basic residues" evidence="1">
    <location>
        <begin position="156"/>
        <end position="166"/>
    </location>
</feature>
<feature type="region of interest" description="Disordered" evidence="1">
    <location>
        <begin position="701"/>
        <end position="738"/>
    </location>
</feature>
<feature type="region of interest" description="Disordered" evidence="1">
    <location>
        <begin position="1250"/>
        <end position="1280"/>
    </location>
</feature>
<feature type="compositionally biased region" description="Basic and acidic residues" evidence="1">
    <location>
        <begin position="439"/>
        <end position="449"/>
    </location>
</feature>
<feature type="compositionally biased region" description="Low complexity" evidence="1">
    <location>
        <begin position="1655"/>
        <end position="1664"/>
    </location>
</feature>
<protein>
    <submittedName>
        <fullName evidence="2">Uncharacterized protein</fullName>
    </submittedName>
</protein>
<feature type="region of interest" description="Disordered" evidence="1">
    <location>
        <begin position="985"/>
        <end position="1048"/>
    </location>
</feature>
<accession>A0ABD3H5C9</accession>
<keyword evidence="3" id="KW-1185">Reference proteome</keyword>
<dbReference type="Proteomes" id="UP001633002">
    <property type="component" value="Unassembled WGS sequence"/>
</dbReference>
<feature type="region of interest" description="Disordered" evidence="1">
    <location>
        <begin position="321"/>
        <end position="383"/>
    </location>
</feature>
<feature type="region of interest" description="Disordered" evidence="1">
    <location>
        <begin position="407"/>
        <end position="487"/>
    </location>
</feature>
<gene>
    <name evidence="2" type="ORF">R1sor_003988</name>
</gene>
<feature type="region of interest" description="Disordered" evidence="1">
    <location>
        <begin position="1070"/>
        <end position="1101"/>
    </location>
</feature>
<feature type="region of interest" description="Disordered" evidence="1">
    <location>
        <begin position="757"/>
        <end position="834"/>
    </location>
</feature>
<feature type="compositionally biased region" description="Polar residues" evidence="1">
    <location>
        <begin position="1684"/>
        <end position="1700"/>
    </location>
</feature>